<gene>
    <name evidence="2" type="ORF">F2P81_002779</name>
</gene>
<protein>
    <submittedName>
        <fullName evidence="2">Uncharacterized protein</fullName>
    </submittedName>
</protein>
<organism evidence="2 3">
    <name type="scientific">Scophthalmus maximus</name>
    <name type="common">Turbot</name>
    <name type="synonym">Psetta maxima</name>
    <dbReference type="NCBI Taxonomy" id="52904"/>
    <lineage>
        <taxon>Eukaryota</taxon>
        <taxon>Metazoa</taxon>
        <taxon>Chordata</taxon>
        <taxon>Craniata</taxon>
        <taxon>Vertebrata</taxon>
        <taxon>Euteleostomi</taxon>
        <taxon>Actinopterygii</taxon>
        <taxon>Neopterygii</taxon>
        <taxon>Teleostei</taxon>
        <taxon>Neoteleostei</taxon>
        <taxon>Acanthomorphata</taxon>
        <taxon>Carangaria</taxon>
        <taxon>Pleuronectiformes</taxon>
        <taxon>Pleuronectoidei</taxon>
        <taxon>Scophthalmidae</taxon>
        <taxon>Scophthalmus</taxon>
    </lineage>
</organism>
<dbReference type="AlphaFoldDB" id="A0A6A4TRL3"/>
<comment type="caution">
    <text evidence="2">The sequence shown here is derived from an EMBL/GenBank/DDBJ whole genome shotgun (WGS) entry which is preliminary data.</text>
</comment>
<reference evidence="2 3" key="1">
    <citation type="submission" date="2019-06" db="EMBL/GenBank/DDBJ databases">
        <title>Draft genomes of female and male turbot (Scophthalmus maximus).</title>
        <authorList>
            <person name="Xu H."/>
            <person name="Xu X.-W."/>
            <person name="Shao C."/>
            <person name="Chen S."/>
        </authorList>
    </citation>
    <scope>NUCLEOTIDE SEQUENCE [LARGE SCALE GENOMIC DNA]</scope>
    <source>
        <strain evidence="2">Ysfricsl-2016a</strain>
        <tissue evidence="2">Blood</tissue>
    </source>
</reference>
<evidence type="ECO:0000256" key="1">
    <source>
        <dbReference type="SAM" id="MobiDB-lite"/>
    </source>
</evidence>
<sequence>METICAAEAAFARHQQAGEDIMCHECEVLQRIPSSERTASIDASLANMQCHILGLLRRAYHNIGLRVQALPEDPHIRPLLKIKPWCQCEISCQGRTAQPGNWRGFDVRPYSNFVAHCDVNAVASRCEQSPPGASDQRCANQKRLEPATRWPASGGKVSATRRADG</sequence>
<evidence type="ECO:0000313" key="3">
    <source>
        <dbReference type="Proteomes" id="UP000438429"/>
    </source>
</evidence>
<accession>A0A6A4TRL3</accession>
<evidence type="ECO:0000313" key="2">
    <source>
        <dbReference type="EMBL" id="KAF0046250.1"/>
    </source>
</evidence>
<dbReference type="Proteomes" id="UP000438429">
    <property type="component" value="Unassembled WGS sequence"/>
</dbReference>
<proteinExistence type="predicted"/>
<feature type="region of interest" description="Disordered" evidence="1">
    <location>
        <begin position="127"/>
        <end position="165"/>
    </location>
</feature>
<dbReference type="EMBL" id="VEVO01000002">
    <property type="protein sequence ID" value="KAF0046250.1"/>
    <property type="molecule type" value="Genomic_DNA"/>
</dbReference>
<name>A0A6A4TRL3_SCOMX</name>